<sequence length="87" mass="8599">MSSGLASRLLGAVSSRVQELLGVALSCVGLLHFAAWAANGDGTRALADLQAGQLSLAAGGFGGYASTHPAYVLAFVVGIAIVGAARQ</sequence>
<feature type="transmembrane region" description="Helical" evidence="1">
    <location>
        <begin position="20"/>
        <end position="38"/>
    </location>
</feature>
<dbReference type="RefSeq" id="WP_123077210.1">
    <property type="nucleotide sequence ID" value="NZ_BMPF01000002.1"/>
</dbReference>
<keyword evidence="1" id="KW-1133">Transmembrane helix</keyword>
<dbReference type="Proteomes" id="UP000628840">
    <property type="component" value="Unassembled WGS sequence"/>
</dbReference>
<dbReference type="GeneID" id="55824120"/>
<keyword evidence="1" id="KW-0812">Transmembrane</keyword>
<evidence type="ECO:0000256" key="1">
    <source>
        <dbReference type="SAM" id="Phobius"/>
    </source>
</evidence>
<protein>
    <submittedName>
        <fullName evidence="2">Uncharacterized protein</fullName>
    </submittedName>
</protein>
<organism evidence="2 3">
    <name type="scientific">Halarchaeum grantii</name>
    <dbReference type="NCBI Taxonomy" id="1193105"/>
    <lineage>
        <taxon>Archaea</taxon>
        <taxon>Methanobacteriati</taxon>
        <taxon>Methanobacteriota</taxon>
        <taxon>Stenosarchaea group</taxon>
        <taxon>Halobacteria</taxon>
        <taxon>Halobacteriales</taxon>
        <taxon>Halobacteriaceae</taxon>
    </lineage>
</organism>
<feature type="transmembrane region" description="Helical" evidence="1">
    <location>
        <begin position="68"/>
        <end position="85"/>
    </location>
</feature>
<keyword evidence="1" id="KW-0472">Membrane</keyword>
<dbReference type="EMBL" id="BMPF01000002">
    <property type="protein sequence ID" value="GGL30660.1"/>
    <property type="molecule type" value="Genomic_DNA"/>
</dbReference>
<dbReference type="AlphaFoldDB" id="A0A830F1N7"/>
<name>A0A830F1N7_9EURY</name>
<proteinExistence type="predicted"/>
<gene>
    <name evidence="2" type="ORF">GCM10009037_12970</name>
</gene>
<evidence type="ECO:0000313" key="2">
    <source>
        <dbReference type="EMBL" id="GGL30660.1"/>
    </source>
</evidence>
<evidence type="ECO:0000313" key="3">
    <source>
        <dbReference type="Proteomes" id="UP000628840"/>
    </source>
</evidence>
<keyword evidence="3" id="KW-1185">Reference proteome</keyword>
<reference evidence="2 3" key="1">
    <citation type="journal article" date="2019" name="Int. J. Syst. Evol. Microbiol.">
        <title>The Global Catalogue of Microorganisms (GCM) 10K type strain sequencing project: providing services to taxonomists for standard genome sequencing and annotation.</title>
        <authorList>
            <consortium name="The Broad Institute Genomics Platform"/>
            <consortium name="The Broad Institute Genome Sequencing Center for Infectious Disease"/>
            <person name="Wu L."/>
            <person name="Ma J."/>
        </authorList>
    </citation>
    <scope>NUCLEOTIDE SEQUENCE [LARGE SCALE GENOMIC DNA]</scope>
    <source>
        <strain evidence="2 3">JCM 19585</strain>
    </source>
</reference>
<dbReference type="OrthoDB" id="374279at2157"/>
<comment type="caution">
    <text evidence="2">The sequence shown here is derived from an EMBL/GenBank/DDBJ whole genome shotgun (WGS) entry which is preliminary data.</text>
</comment>
<accession>A0A830F1N7</accession>